<dbReference type="GO" id="GO:0016020">
    <property type="term" value="C:membrane"/>
    <property type="evidence" value="ECO:0007669"/>
    <property type="project" value="UniProtKB-SubCell"/>
</dbReference>
<dbReference type="STRING" id="112903.SAMN04490178_102194"/>
<feature type="transmembrane region" description="Helical" evidence="1">
    <location>
        <begin position="103"/>
        <end position="122"/>
    </location>
</feature>
<accession>A0A1H8Q697</accession>
<dbReference type="GO" id="GO:0046872">
    <property type="term" value="F:metal ion binding"/>
    <property type="evidence" value="ECO:0007669"/>
    <property type="project" value="UniProtKB-KW"/>
</dbReference>
<keyword evidence="1" id="KW-0472">Membrane</keyword>
<dbReference type="InterPro" id="IPR034804">
    <property type="entry name" value="SQR/QFR_C/D"/>
</dbReference>
<organism evidence="2 3">
    <name type="scientific">Propionispora vibrioides</name>
    <dbReference type="NCBI Taxonomy" id="112903"/>
    <lineage>
        <taxon>Bacteria</taxon>
        <taxon>Bacillati</taxon>
        <taxon>Bacillota</taxon>
        <taxon>Negativicutes</taxon>
        <taxon>Selenomonadales</taxon>
        <taxon>Sporomusaceae</taxon>
        <taxon>Propionispora</taxon>
    </lineage>
</organism>
<gene>
    <name evidence="2" type="ORF">SAMN04490178_102194</name>
</gene>
<protein>
    <submittedName>
        <fullName evidence="2">Succinate dehydrogenase subunit C</fullName>
    </submittedName>
</protein>
<dbReference type="Proteomes" id="UP000198847">
    <property type="component" value="Unassembled WGS sequence"/>
</dbReference>
<feature type="transmembrane region" description="Helical" evidence="1">
    <location>
        <begin position="20"/>
        <end position="41"/>
    </location>
</feature>
<evidence type="ECO:0000313" key="3">
    <source>
        <dbReference type="Proteomes" id="UP000198847"/>
    </source>
</evidence>
<reference evidence="2 3" key="1">
    <citation type="submission" date="2016-10" db="EMBL/GenBank/DDBJ databases">
        <authorList>
            <person name="de Groot N.N."/>
        </authorList>
    </citation>
    <scope>NUCLEOTIDE SEQUENCE [LARGE SCALE GENOMIC DNA]</scope>
    <source>
        <strain evidence="2 3">DSM 13305</strain>
    </source>
</reference>
<dbReference type="SUPFAM" id="SSF81343">
    <property type="entry name" value="Fumarate reductase respiratory complex transmembrane subunits"/>
    <property type="match status" value="1"/>
</dbReference>
<sequence length="206" mass="22946">MSNTDFYIRRLHSICGVAPIGVFLLEHIFSISTVLAGPHVFDETVAHLASIPHPVLLTMEILFIAIPLLFHGIYGAYIALQAQNNVAKYGYGRNWQFYLQRMSAWYTFAFIIWHVGYLRVYIKGMGHGEIGYALMHNYLSNPVVFVLYAIGLVAAIYHFTNGLFTFCITWGITVGPRAQSIVNKAAWGLCILLSVIGLVALAAYVA</sequence>
<feature type="transmembrane region" description="Helical" evidence="1">
    <location>
        <begin position="61"/>
        <end position="82"/>
    </location>
</feature>
<evidence type="ECO:0000313" key="2">
    <source>
        <dbReference type="EMBL" id="SEO49437.1"/>
    </source>
</evidence>
<dbReference type="EMBL" id="FODY01000002">
    <property type="protein sequence ID" value="SEO49437.1"/>
    <property type="molecule type" value="Genomic_DNA"/>
</dbReference>
<dbReference type="RefSeq" id="WP_091743900.1">
    <property type="nucleotide sequence ID" value="NZ_FODY01000002.1"/>
</dbReference>
<dbReference type="AlphaFoldDB" id="A0A1H8Q697"/>
<keyword evidence="1" id="KW-1133">Transmembrane helix</keyword>
<dbReference type="OrthoDB" id="9789209at2"/>
<feature type="transmembrane region" description="Helical" evidence="1">
    <location>
        <begin position="185"/>
        <end position="205"/>
    </location>
</feature>
<keyword evidence="1" id="KW-0812">Transmembrane</keyword>
<name>A0A1H8Q697_9FIRM</name>
<proteinExistence type="predicted"/>
<keyword evidence="3" id="KW-1185">Reference proteome</keyword>
<dbReference type="Gene3D" id="1.20.1300.10">
    <property type="entry name" value="Fumarate reductase/succinate dehydrogenase, transmembrane subunit"/>
    <property type="match status" value="1"/>
</dbReference>
<feature type="transmembrane region" description="Helical" evidence="1">
    <location>
        <begin position="142"/>
        <end position="173"/>
    </location>
</feature>
<evidence type="ECO:0000256" key="1">
    <source>
        <dbReference type="SAM" id="Phobius"/>
    </source>
</evidence>